<evidence type="ECO:0000256" key="1">
    <source>
        <dbReference type="SAM" id="SignalP"/>
    </source>
</evidence>
<dbReference type="WBParaSite" id="Csp11.Scaffold630.g17947.t1">
    <property type="protein sequence ID" value="Csp11.Scaffold630.g17947.t1"/>
    <property type="gene ID" value="Csp11.Scaffold630.g17947"/>
</dbReference>
<accession>A0A1I7UP64</accession>
<reference evidence="3" key="1">
    <citation type="submission" date="2016-11" db="UniProtKB">
        <authorList>
            <consortium name="WormBaseParasite"/>
        </authorList>
    </citation>
    <scope>IDENTIFICATION</scope>
</reference>
<sequence>MRSLTFLLLLLVSSVSGTIYWGFGEESDDNNSIAIVDEIQTQINLILHAFENNDTDLLHQLTKNGGGTVILSSLNLQ</sequence>
<name>A0A1I7UP64_9PELO</name>
<organism evidence="2 3">
    <name type="scientific">Caenorhabditis tropicalis</name>
    <dbReference type="NCBI Taxonomy" id="1561998"/>
    <lineage>
        <taxon>Eukaryota</taxon>
        <taxon>Metazoa</taxon>
        <taxon>Ecdysozoa</taxon>
        <taxon>Nematoda</taxon>
        <taxon>Chromadorea</taxon>
        <taxon>Rhabditida</taxon>
        <taxon>Rhabditina</taxon>
        <taxon>Rhabditomorpha</taxon>
        <taxon>Rhabditoidea</taxon>
        <taxon>Rhabditidae</taxon>
        <taxon>Peloderinae</taxon>
        <taxon>Caenorhabditis</taxon>
    </lineage>
</organism>
<evidence type="ECO:0000313" key="2">
    <source>
        <dbReference type="Proteomes" id="UP000095282"/>
    </source>
</evidence>
<proteinExistence type="predicted"/>
<keyword evidence="1" id="KW-0732">Signal</keyword>
<dbReference type="Proteomes" id="UP000095282">
    <property type="component" value="Unplaced"/>
</dbReference>
<dbReference type="AlphaFoldDB" id="A0A1I7UP64"/>
<feature type="signal peptide" evidence="1">
    <location>
        <begin position="1"/>
        <end position="17"/>
    </location>
</feature>
<feature type="chain" id="PRO_5009309149" evidence="1">
    <location>
        <begin position="18"/>
        <end position="77"/>
    </location>
</feature>
<protein>
    <submittedName>
        <fullName evidence="3">Secreted protein</fullName>
    </submittedName>
</protein>
<keyword evidence="2" id="KW-1185">Reference proteome</keyword>
<evidence type="ECO:0000313" key="3">
    <source>
        <dbReference type="WBParaSite" id="Csp11.Scaffold630.g17947.t1"/>
    </source>
</evidence>